<dbReference type="Gene3D" id="1.10.1420.10">
    <property type="match status" value="2"/>
</dbReference>
<feature type="region of interest" description="Disordered" evidence="11">
    <location>
        <begin position="1"/>
        <end position="284"/>
    </location>
</feature>
<comment type="subcellular location">
    <subcellularLocation>
        <location evidence="1">Nucleus</location>
    </subcellularLocation>
</comment>
<feature type="compositionally biased region" description="Basic residues" evidence="11">
    <location>
        <begin position="268"/>
        <end position="277"/>
    </location>
</feature>
<dbReference type="GO" id="GO:0016887">
    <property type="term" value="F:ATP hydrolysis activity"/>
    <property type="evidence" value="ECO:0007669"/>
    <property type="project" value="EnsemblFungi"/>
</dbReference>
<evidence type="ECO:0000313" key="14">
    <source>
        <dbReference type="Proteomes" id="UP000002866"/>
    </source>
</evidence>
<dbReference type="SUPFAM" id="SSF53150">
    <property type="entry name" value="DNA repair protein MutS, domain II"/>
    <property type="match status" value="1"/>
</dbReference>
<dbReference type="InterPro" id="IPR000432">
    <property type="entry name" value="DNA_mismatch_repair_MutS_C"/>
</dbReference>
<name>I2H6B6_HENB6</name>
<keyword evidence="6 9" id="KW-0238">DNA-binding</keyword>
<dbReference type="Pfam" id="PF00488">
    <property type="entry name" value="MutS_V"/>
    <property type="match status" value="1"/>
</dbReference>
<dbReference type="Pfam" id="PF01624">
    <property type="entry name" value="MutS_I"/>
    <property type="match status" value="1"/>
</dbReference>
<gene>
    <name evidence="13" type="primary">TBLA0F03840</name>
    <name evidence="13" type="ORF">TBLA_0F03840</name>
</gene>
<dbReference type="SUPFAM" id="SSF52540">
    <property type="entry name" value="P-loop containing nucleoside triphosphate hydrolases"/>
    <property type="match status" value="1"/>
</dbReference>
<keyword evidence="14" id="KW-1185">Reference proteome</keyword>
<dbReference type="GO" id="GO:0032301">
    <property type="term" value="C:MutSalpha complex"/>
    <property type="evidence" value="ECO:0007669"/>
    <property type="project" value="EnsemblFungi"/>
</dbReference>
<dbReference type="GO" id="GO:0036297">
    <property type="term" value="P:interstrand cross-link repair"/>
    <property type="evidence" value="ECO:0007669"/>
    <property type="project" value="EnsemblFungi"/>
</dbReference>
<evidence type="ECO:0000256" key="3">
    <source>
        <dbReference type="ARBA" id="ARBA00022741"/>
    </source>
</evidence>
<dbReference type="GO" id="GO:0000400">
    <property type="term" value="F:four-way junction DNA binding"/>
    <property type="evidence" value="ECO:0007669"/>
    <property type="project" value="EnsemblFungi"/>
</dbReference>
<dbReference type="SUPFAM" id="SSF48334">
    <property type="entry name" value="DNA repair protein MutS, domain III"/>
    <property type="match status" value="1"/>
</dbReference>
<dbReference type="GO" id="GO:0043570">
    <property type="term" value="P:maintenance of DNA repeat elements"/>
    <property type="evidence" value="ECO:0007669"/>
    <property type="project" value="EnsemblFungi"/>
</dbReference>
<organism evidence="13 14">
    <name type="scientific">Henningerozyma blattae (strain ATCC 34711 / CBS 6284 / DSM 70876 / NBRC 10599 / NRRL Y-10934 / UCD 77-7)</name>
    <name type="common">Yeast</name>
    <name type="synonym">Tetrapisispora blattae</name>
    <dbReference type="NCBI Taxonomy" id="1071380"/>
    <lineage>
        <taxon>Eukaryota</taxon>
        <taxon>Fungi</taxon>
        <taxon>Dikarya</taxon>
        <taxon>Ascomycota</taxon>
        <taxon>Saccharomycotina</taxon>
        <taxon>Saccharomycetes</taxon>
        <taxon>Saccharomycetales</taxon>
        <taxon>Saccharomycetaceae</taxon>
        <taxon>Henningerozyma</taxon>
    </lineage>
</organism>
<dbReference type="Gene3D" id="3.30.420.110">
    <property type="entry name" value="MutS, connector domain"/>
    <property type="match status" value="1"/>
</dbReference>
<feature type="compositionally biased region" description="Polar residues" evidence="11">
    <location>
        <begin position="120"/>
        <end position="132"/>
    </location>
</feature>
<dbReference type="Pfam" id="PF05188">
    <property type="entry name" value="MutS_II"/>
    <property type="match status" value="1"/>
</dbReference>
<evidence type="ECO:0000259" key="12">
    <source>
        <dbReference type="PROSITE" id="PS00486"/>
    </source>
</evidence>
<evidence type="ECO:0000256" key="1">
    <source>
        <dbReference type="ARBA" id="ARBA00004123"/>
    </source>
</evidence>
<protein>
    <recommendedName>
        <fullName evidence="9">DNA mismatch repair protein</fullName>
    </recommendedName>
</protein>
<dbReference type="FunCoup" id="I2H6B6">
    <property type="interactions" value="1050"/>
</dbReference>
<evidence type="ECO:0000256" key="7">
    <source>
        <dbReference type="ARBA" id="ARBA00023204"/>
    </source>
</evidence>
<feature type="compositionally biased region" description="Low complexity" evidence="11">
    <location>
        <begin position="99"/>
        <end position="113"/>
    </location>
</feature>
<evidence type="ECO:0000313" key="13">
    <source>
        <dbReference type="EMBL" id="CCH61918.1"/>
    </source>
</evidence>
<dbReference type="SMART" id="SM00534">
    <property type="entry name" value="MUTSac"/>
    <property type="match status" value="1"/>
</dbReference>
<sequence length="1256" mass="141267">MAPSTPLASKTKKFGTPTSSQKKMKQSSLLSFFSKSSTKSSKPTNNSIKKKDPSKSPTPKKSSPSLFVSNGDDKEDDSDSLKSDDLILPDPTKSKSHANTSLTSNSIQTSSSQPIATPDTEVSTMNNTSTLIGDSKISAKNEKSDDELENKPLVDDDDALATSGRRSKRAISYAEDSDDDEDNIPLKDKSKRPKRAAISDDDDDDYIPTKKETEQKDDDDEEEDINMLLDDDDDDDLIQLGSAKSKKDTKLTSKLHEILAKPSSTKSNKPKTFKPKKPNVPAPKHSKFVKENEQRYQWLVNIKDAQGHEESDPDYDPRTLYIPSSAWGKFTPFEKQYWEIKSKMWDCIVFFKKGKFFELYEKDAILANNLFDWKIAGGGRANMQLAGIPEMSFDHWSSQFIQLGYKVAKVDQRESMLAKEMREGTKGIVKRELEYVLTSGTLTDGDMLQSDLATYCLAVREEPGNYYGDDDTFKTPGLSLSKKIFGVAFIDTATGLLEMLEFEDDSECSQLETLMSQIKPKEVLIEKNNLSNLANKIVKFNASPNAIFNYLKPEEEFFGFDKTYDELVSNDPPYFATNDDWPKVLKEYYDSKKKVGFSAFGGLLYYLRWLKLDKSLISMGNINEYNPIKSQNSLILDGVTLQNLEIFANSFDGSDKGTLFKLLNQGVTPMGKRMLRKWVIHPLFNKSAIEQRQDSIELLLSDMELRELFESKLSVLPDLERMLARIHSGNLKMKLFEKVIQGFEVIVELIEQLKSFELKGALKTFLSQVPESLFNDVKNWSNAFDRRKALEEDIIELHLGVEPEFDQSRECILSIENELNDILSGYKRRFKTSNIKYKDSGKELYTIEVPISIVKSIPSDWVQMGSTKTSKRYYSEEVRSLARSMAEARENHKIIENGLKEKLCKRFDLSYQTSWMPTINMISNIDCLLALTRTSESIGFPACKPKFIDNIDEKTGGNLNGYLKFKSLRHPCFNLGSSTYRDFIPNDVELGKDVPQLGLLTGANAAGKSTVLRMTCIAVIMAQLGCWVPCEEAELTSIDRIMTRLGANDNIMQGKSTFFVELSETKKILDTATNRSLLVVDELGRGGSSSDGFAIAESVLHHVATHIQSLGFFATHYGNLGLSFKSHPQIRELKMQILVDDKTRNVTFLYKLINGQSEGSFGMHVASMCGIPKEIVDRAQDAADNLEHTSKLFKEMQIQKGAADCELNKPVPIGLQSDFVRLVFGDGLKNNDKGTGEGVQIYNQTIRKGVCVVYLV</sequence>
<dbReference type="GO" id="GO:0000710">
    <property type="term" value="P:meiotic mismatch repair"/>
    <property type="evidence" value="ECO:0007669"/>
    <property type="project" value="EnsemblFungi"/>
</dbReference>
<dbReference type="EMBL" id="HE806321">
    <property type="protein sequence ID" value="CCH61918.1"/>
    <property type="molecule type" value="Genomic_DNA"/>
</dbReference>
<dbReference type="GO" id="GO:0005524">
    <property type="term" value="F:ATP binding"/>
    <property type="evidence" value="ECO:0007669"/>
    <property type="project" value="UniProtKB-UniRule"/>
</dbReference>
<dbReference type="InterPro" id="IPR017261">
    <property type="entry name" value="DNA_mismatch_repair_MutS/MSH"/>
</dbReference>
<dbReference type="RefSeq" id="XP_004181437.1">
    <property type="nucleotide sequence ID" value="XM_004181389.1"/>
</dbReference>
<keyword evidence="4 9" id="KW-0227">DNA damage</keyword>
<dbReference type="FunFam" id="3.40.50.300:FF:000771">
    <property type="entry name" value="DNA mismatch repair protein"/>
    <property type="match status" value="1"/>
</dbReference>
<dbReference type="KEGG" id="tbl:TBLA_0F03840"/>
<dbReference type="PANTHER" id="PTHR11361:SF148">
    <property type="entry name" value="DNA MISMATCH REPAIR PROTEIN MSH6"/>
    <property type="match status" value="1"/>
</dbReference>
<dbReference type="eggNOG" id="KOG0217">
    <property type="taxonomic scope" value="Eukaryota"/>
</dbReference>
<dbReference type="Gene3D" id="3.40.1170.10">
    <property type="entry name" value="DNA repair protein MutS, domain I"/>
    <property type="match status" value="1"/>
</dbReference>
<evidence type="ECO:0000256" key="10">
    <source>
        <dbReference type="RuleBase" id="RU003756"/>
    </source>
</evidence>
<reference evidence="13 14" key="1">
    <citation type="journal article" date="2011" name="Proc. Natl. Acad. Sci. U.S.A.">
        <title>Evolutionary erosion of yeast sex chromosomes by mating-type switching accidents.</title>
        <authorList>
            <person name="Gordon J.L."/>
            <person name="Armisen D."/>
            <person name="Proux-Wera E."/>
            <person name="Oheigeartaigh S.S."/>
            <person name="Byrne K.P."/>
            <person name="Wolfe K.H."/>
        </authorList>
    </citation>
    <scope>NUCLEOTIDE SEQUENCE [LARGE SCALE GENOMIC DNA]</scope>
    <source>
        <strain evidence="14">ATCC 34711 / CBS 6284 / DSM 70876 / NBRC 10599 / NRRL Y-10934 / UCD 77-7</strain>
    </source>
</reference>
<accession>I2H6B6</accession>
<dbReference type="FunFam" id="3.40.1170.10:FF:000002">
    <property type="entry name" value="DNA mismatch repair protein"/>
    <property type="match status" value="1"/>
</dbReference>
<dbReference type="STRING" id="1071380.I2H6B6"/>
<dbReference type="SUPFAM" id="SSF55271">
    <property type="entry name" value="DNA repair protein MutS, domain I"/>
    <property type="match status" value="1"/>
</dbReference>
<evidence type="ECO:0000256" key="11">
    <source>
        <dbReference type="SAM" id="MobiDB-lite"/>
    </source>
</evidence>
<keyword evidence="7 9" id="KW-0234">DNA repair</keyword>
<dbReference type="HOGENOM" id="CLU_002472_1_0_1"/>
<dbReference type="PANTHER" id="PTHR11361">
    <property type="entry name" value="DNA MISMATCH REPAIR PROTEIN MUTS FAMILY MEMBER"/>
    <property type="match status" value="1"/>
</dbReference>
<keyword evidence="5 9" id="KW-0067">ATP-binding</keyword>
<dbReference type="InterPro" id="IPR045076">
    <property type="entry name" value="MutS"/>
</dbReference>
<dbReference type="GO" id="GO:0043111">
    <property type="term" value="P:replication fork arrest"/>
    <property type="evidence" value="ECO:0007669"/>
    <property type="project" value="EnsemblFungi"/>
</dbReference>
<dbReference type="GO" id="GO:0140664">
    <property type="term" value="F:ATP-dependent DNA damage sensor activity"/>
    <property type="evidence" value="ECO:0007669"/>
    <property type="project" value="InterPro"/>
</dbReference>
<feature type="compositionally biased region" description="Basic and acidic residues" evidence="11">
    <location>
        <begin position="245"/>
        <end position="259"/>
    </location>
</feature>
<dbReference type="Pfam" id="PF05192">
    <property type="entry name" value="MutS_III"/>
    <property type="match status" value="1"/>
</dbReference>
<feature type="compositionally biased region" description="Acidic residues" evidence="11">
    <location>
        <begin position="215"/>
        <end position="237"/>
    </location>
</feature>
<dbReference type="Pfam" id="PF05190">
    <property type="entry name" value="MutS_IV"/>
    <property type="match status" value="1"/>
</dbReference>
<dbReference type="GO" id="GO:0032138">
    <property type="term" value="F:single base insertion or deletion binding"/>
    <property type="evidence" value="ECO:0007669"/>
    <property type="project" value="EnsemblFungi"/>
</dbReference>
<dbReference type="GO" id="GO:0032137">
    <property type="term" value="F:guanine/thymine mispair binding"/>
    <property type="evidence" value="ECO:0007669"/>
    <property type="project" value="EnsemblFungi"/>
</dbReference>
<feature type="compositionally biased region" description="Low complexity" evidence="11">
    <location>
        <begin position="55"/>
        <end position="65"/>
    </location>
</feature>
<dbReference type="NCBIfam" id="NF003810">
    <property type="entry name" value="PRK05399.1"/>
    <property type="match status" value="1"/>
</dbReference>
<dbReference type="PROSITE" id="PS00486">
    <property type="entry name" value="DNA_MISMATCH_REPAIR_2"/>
    <property type="match status" value="1"/>
</dbReference>
<feature type="compositionally biased region" description="Basic and acidic residues" evidence="11">
    <location>
        <begin position="137"/>
        <end position="154"/>
    </location>
</feature>
<evidence type="ECO:0000256" key="4">
    <source>
        <dbReference type="ARBA" id="ARBA00022763"/>
    </source>
</evidence>
<feature type="compositionally biased region" description="Low complexity" evidence="11">
    <location>
        <begin position="16"/>
        <end position="47"/>
    </location>
</feature>
<keyword evidence="3 9" id="KW-0547">Nucleotide-binding</keyword>
<keyword evidence="8" id="KW-0539">Nucleus</keyword>
<dbReference type="InterPro" id="IPR036678">
    <property type="entry name" value="MutS_con_dom_sf"/>
</dbReference>
<dbReference type="InterPro" id="IPR027417">
    <property type="entry name" value="P-loop_NTPase"/>
</dbReference>
<dbReference type="PIRSF" id="PIRSF037677">
    <property type="entry name" value="DNA_mis_repair_Msh6"/>
    <property type="match status" value="1"/>
</dbReference>
<proteinExistence type="inferred from homology"/>
<dbReference type="OrthoDB" id="10252754at2759"/>
<evidence type="ECO:0000256" key="2">
    <source>
        <dbReference type="ARBA" id="ARBA00006271"/>
    </source>
</evidence>
<dbReference type="SMART" id="SM00533">
    <property type="entry name" value="MUTSd"/>
    <property type="match status" value="1"/>
</dbReference>
<dbReference type="Gene3D" id="3.40.50.300">
    <property type="entry name" value="P-loop containing nucleotide triphosphate hydrolases"/>
    <property type="match status" value="1"/>
</dbReference>
<dbReference type="OMA" id="TPMMAQY"/>
<evidence type="ECO:0000256" key="6">
    <source>
        <dbReference type="ARBA" id="ARBA00023125"/>
    </source>
</evidence>
<dbReference type="GeneID" id="14497027"/>
<dbReference type="FunFam" id="1.10.1420.10:FF:000019">
    <property type="entry name" value="DNA mismatch repair protein"/>
    <property type="match status" value="1"/>
</dbReference>
<dbReference type="InterPro" id="IPR036187">
    <property type="entry name" value="DNA_mismatch_repair_MutS_sf"/>
</dbReference>
<dbReference type="InterPro" id="IPR007696">
    <property type="entry name" value="DNA_mismatch_repair_MutS_core"/>
</dbReference>
<dbReference type="Proteomes" id="UP000002866">
    <property type="component" value="Chromosome 6"/>
</dbReference>
<evidence type="ECO:0000256" key="9">
    <source>
        <dbReference type="PIRNR" id="PIRNR037677"/>
    </source>
</evidence>
<feature type="domain" description="DNA mismatch repair proteins mutS family" evidence="12">
    <location>
        <begin position="1076"/>
        <end position="1092"/>
    </location>
</feature>
<comment type="function">
    <text evidence="9 10">Component of the post-replicative DNA mismatch repair system (MMR).</text>
</comment>
<dbReference type="InterPro" id="IPR007861">
    <property type="entry name" value="DNA_mismatch_repair_MutS_clamp"/>
</dbReference>
<evidence type="ECO:0000256" key="8">
    <source>
        <dbReference type="ARBA" id="ARBA00023242"/>
    </source>
</evidence>
<dbReference type="InterPro" id="IPR007860">
    <property type="entry name" value="DNA_mmatch_repair_MutS_con_dom"/>
</dbReference>
<dbReference type="InterPro" id="IPR007695">
    <property type="entry name" value="DNA_mismatch_repair_MutS-lik_N"/>
</dbReference>
<dbReference type="AlphaFoldDB" id="I2H6B6"/>
<dbReference type="InterPro" id="IPR016151">
    <property type="entry name" value="DNA_mismatch_repair_MutS_N"/>
</dbReference>
<dbReference type="InParanoid" id="I2H6B6"/>
<comment type="similarity">
    <text evidence="2 9 10">Belongs to the DNA mismatch repair MutS family.</text>
</comment>
<evidence type="ECO:0000256" key="5">
    <source>
        <dbReference type="ARBA" id="ARBA00022840"/>
    </source>
</evidence>